<dbReference type="InterPro" id="IPR000868">
    <property type="entry name" value="Isochorismatase-like_dom"/>
</dbReference>
<dbReference type="Gene3D" id="3.40.50.850">
    <property type="entry name" value="Isochorismatase-like"/>
    <property type="match status" value="1"/>
</dbReference>
<dbReference type="Pfam" id="PF00857">
    <property type="entry name" value="Isochorismatase"/>
    <property type="match status" value="1"/>
</dbReference>
<dbReference type="SUPFAM" id="SSF52499">
    <property type="entry name" value="Isochorismatase-like hydrolases"/>
    <property type="match status" value="1"/>
</dbReference>
<name>A0A7V8JNA8_STEMA</name>
<dbReference type="GO" id="GO:0016787">
    <property type="term" value="F:hydrolase activity"/>
    <property type="evidence" value="ECO:0007669"/>
    <property type="project" value="UniProtKB-KW"/>
</dbReference>
<dbReference type="CDD" id="cd00431">
    <property type="entry name" value="cysteine_hydrolases"/>
    <property type="match status" value="1"/>
</dbReference>
<dbReference type="EMBL" id="WNDS01000001">
    <property type="protein sequence ID" value="KAF1017260.1"/>
    <property type="molecule type" value="Genomic_DNA"/>
</dbReference>
<sequence>MPLSQLDPIPALVVVDLQKGIVALPTARPSADIVALSAQLARAFRARGLPVALVNVTGIAPGRVDAHRPFAPPADWAELVPEQDARPSDHRVSKQRWGAFLGTDLDAWLRAAGATQVVLCGISTSIGVESTARNAHELGYNVVLVEDAMTDMVAQAHANSVQVIFPRVGEVTDTASVLQALQAH</sequence>
<evidence type="ECO:0000313" key="4">
    <source>
        <dbReference type="Proteomes" id="UP000487117"/>
    </source>
</evidence>
<keyword evidence="1" id="KW-0378">Hydrolase</keyword>
<dbReference type="InterPro" id="IPR050272">
    <property type="entry name" value="Isochorismatase-like_hydrls"/>
</dbReference>
<evidence type="ECO:0000259" key="2">
    <source>
        <dbReference type="Pfam" id="PF00857"/>
    </source>
</evidence>
<dbReference type="AlphaFoldDB" id="A0A7V8JNA8"/>
<comment type="caution">
    <text evidence="3">The sequence shown here is derived from an EMBL/GenBank/DDBJ whole genome shotgun (WGS) entry which is preliminary data.</text>
</comment>
<gene>
    <name evidence="3" type="primary">yecD</name>
    <name evidence="3" type="ORF">GAK31_00521</name>
</gene>
<organism evidence="3 4">
    <name type="scientific">Stenotrophomonas maltophilia</name>
    <name type="common">Pseudomonas maltophilia</name>
    <name type="synonym">Xanthomonas maltophilia</name>
    <dbReference type="NCBI Taxonomy" id="40324"/>
    <lineage>
        <taxon>Bacteria</taxon>
        <taxon>Pseudomonadati</taxon>
        <taxon>Pseudomonadota</taxon>
        <taxon>Gammaproteobacteria</taxon>
        <taxon>Lysobacterales</taxon>
        <taxon>Lysobacteraceae</taxon>
        <taxon>Stenotrophomonas</taxon>
        <taxon>Stenotrophomonas maltophilia group</taxon>
    </lineage>
</organism>
<dbReference type="Proteomes" id="UP000487117">
    <property type="component" value="Unassembled WGS sequence"/>
</dbReference>
<evidence type="ECO:0000256" key="1">
    <source>
        <dbReference type="ARBA" id="ARBA00022801"/>
    </source>
</evidence>
<evidence type="ECO:0000313" key="3">
    <source>
        <dbReference type="EMBL" id="KAF1017260.1"/>
    </source>
</evidence>
<reference evidence="4" key="1">
    <citation type="journal article" date="2020" name="MBio">
        <title>Horizontal gene transfer to a defensive symbiont with a reduced genome amongst a multipartite beetle microbiome.</title>
        <authorList>
            <person name="Waterworth S.C."/>
            <person name="Florez L.V."/>
            <person name="Rees E.R."/>
            <person name="Hertweck C."/>
            <person name="Kaltenpoth M."/>
            <person name="Kwan J.C."/>
        </authorList>
    </citation>
    <scope>NUCLEOTIDE SEQUENCE [LARGE SCALE GENOMIC DNA]</scope>
</reference>
<accession>A0A7V8JNA8</accession>
<dbReference type="InterPro" id="IPR036380">
    <property type="entry name" value="Isochorismatase-like_sf"/>
</dbReference>
<proteinExistence type="predicted"/>
<feature type="domain" description="Isochorismatase-like" evidence="2">
    <location>
        <begin position="11"/>
        <end position="175"/>
    </location>
</feature>
<dbReference type="PANTHER" id="PTHR43540">
    <property type="entry name" value="PEROXYUREIDOACRYLATE/UREIDOACRYLATE AMIDOHYDROLASE-RELATED"/>
    <property type="match status" value="1"/>
</dbReference>
<protein>
    <submittedName>
        <fullName evidence="3">Isochorismatase family protein YecD</fullName>
    </submittedName>
</protein>
<dbReference type="PANTHER" id="PTHR43540:SF7">
    <property type="entry name" value="ISOCHORISMATASE FAMILY PROTEIN YECD"/>
    <property type="match status" value="1"/>
</dbReference>